<evidence type="ECO:0000313" key="1">
    <source>
        <dbReference type="EMBL" id="SVD52647.1"/>
    </source>
</evidence>
<accession>A0A382W1J5</accession>
<protein>
    <submittedName>
        <fullName evidence="1">Uncharacterized protein</fullName>
    </submittedName>
</protein>
<reference evidence="1" key="1">
    <citation type="submission" date="2018-05" db="EMBL/GenBank/DDBJ databases">
        <authorList>
            <person name="Lanie J.A."/>
            <person name="Ng W.-L."/>
            <person name="Kazmierczak K.M."/>
            <person name="Andrzejewski T.M."/>
            <person name="Davidsen T.M."/>
            <person name="Wayne K.J."/>
            <person name="Tettelin H."/>
            <person name="Glass J.I."/>
            <person name="Rusch D."/>
            <person name="Podicherti R."/>
            <person name="Tsui H.-C.T."/>
            <person name="Winkler M.E."/>
        </authorList>
    </citation>
    <scope>NUCLEOTIDE SEQUENCE</scope>
</reference>
<name>A0A382W1J5_9ZZZZ</name>
<gene>
    <name evidence="1" type="ORF">METZ01_LOCUS405501</name>
</gene>
<organism evidence="1">
    <name type="scientific">marine metagenome</name>
    <dbReference type="NCBI Taxonomy" id="408172"/>
    <lineage>
        <taxon>unclassified sequences</taxon>
        <taxon>metagenomes</taxon>
        <taxon>ecological metagenomes</taxon>
    </lineage>
</organism>
<proteinExistence type="predicted"/>
<feature type="non-terminal residue" evidence="1">
    <location>
        <position position="1"/>
    </location>
</feature>
<dbReference type="AlphaFoldDB" id="A0A382W1J5"/>
<dbReference type="EMBL" id="UINC01156305">
    <property type="protein sequence ID" value="SVD52647.1"/>
    <property type="molecule type" value="Genomic_DNA"/>
</dbReference>
<sequence>QSILQLINNSSFVSFWKYFWSSGIEIILEISSAFRPLFDIQSSILDFESRIVRNKVP</sequence>